<dbReference type="InterPro" id="IPR000160">
    <property type="entry name" value="GGDEF_dom"/>
</dbReference>
<dbReference type="CDD" id="cd01949">
    <property type="entry name" value="GGDEF"/>
    <property type="match status" value="1"/>
</dbReference>
<dbReference type="OrthoDB" id="9805474at2"/>
<dbReference type="Pfam" id="PF00990">
    <property type="entry name" value="GGDEF"/>
    <property type="match status" value="1"/>
</dbReference>
<dbReference type="NCBIfam" id="TIGR00254">
    <property type="entry name" value="GGDEF"/>
    <property type="match status" value="1"/>
</dbReference>
<dbReference type="SUPFAM" id="SSF48452">
    <property type="entry name" value="TPR-like"/>
    <property type="match status" value="2"/>
</dbReference>
<reference evidence="4 5" key="1">
    <citation type="submission" date="2019-03" db="EMBL/GenBank/DDBJ databases">
        <title>Genomic Encyclopedia of Type Strains, Phase IV (KMG-IV): sequencing the most valuable type-strain genomes for metagenomic binning, comparative biology and taxonomic classification.</title>
        <authorList>
            <person name="Goeker M."/>
        </authorList>
    </citation>
    <scope>NUCLEOTIDE SEQUENCE [LARGE SCALE GENOMIC DNA]</scope>
    <source>
        <strain evidence="4 5">DSM 15969</strain>
    </source>
</reference>
<keyword evidence="2" id="KW-0472">Membrane</keyword>
<feature type="repeat" description="TPR" evidence="1">
    <location>
        <begin position="296"/>
        <end position="329"/>
    </location>
</feature>
<evidence type="ECO:0000256" key="1">
    <source>
        <dbReference type="PROSITE-ProRule" id="PRU00339"/>
    </source>
</evidence>
<dbReference type="PANTHER" id="PTHR45138:SF9">
    <property type="entry name" value="DIGUANYLATE CYCLASE DGCM-RELATED"/>
    <property type="match status" value="1"/>
</dbReference>
<feature type="repeat" description="TPR" evidence="1">
    <location>
        <begin position="216"/>
        <end position="249"/>
    </location>
</feature>
<dbReference type="SUPFAM" id="SSF55073">
    <property type="entry name" value="Nucleotide cyclase"/>
    <property type="match status" value="1"/>
</dbReference>
<dbReference type="InterPro" id="IPR019734">
    <property type="entry name" value="TPR_rpt"/>
</dbReference>
<dbReference type="PROSITE" id="PS50005">
    <property type="entry name" value="TPR"/>
    <property type="match status" value="4"/>
</dbReference>
<dbReference type="EMBL" id="SLUI01000005">
    <property type="protein sequence ID" value="TCL37689.1"/>
    <property type="molecule type" value="Genomic_DNA"/>
</dbReference>
<dbReference type="InterPro" id="IPR041617">
    <property type="entry name" value="TPR_MalT"/>
</dbReference>
<dbReference type="InterPro" id="IPR029787">
    <property type="entry name" value="Nucleotide_cyclase"/>
</dbReference>
<dbReference type="SMART" id="SM00267">
    <property type="entry name" value="GGDEF"/>
    <property type="match status" value="1"/>
</dbReference>
<dbReference type="AlphaFoldDB" id="A0A4R1PYB1"/>
<feature type="repeat" description="TPR" evidence="1">
    <location>
        <begin position="177"/>
        <end position="210"/>
    </location>
</feature>
<feature type="transmembrane region" description="Helical" evidence="2">
    <location>
        <begin position="412"/>
        <end position="433"/>
    </location>
</feature>
<evidence type="ECO:0000313" key="5">
    <source>
        <dbReference type="Proteomes" id="UP000295063"/>
    </source>
</evidence>
<dbReference type="InterPro" id="IPR050469">
    <property type="entry name" value="Diguanylate_Cyclase"/>
</dbReference>
<accession>A0A4R1PYB1</accession>
<dbReference type="Proteomes" id="UP000295063">
    <property type="component" value="Unassembled WGS sequence"/>
</dbReference>
<dbReference type="Pfam" id="PF17874">
    <property type="entry name" value="TPR_MalT"/>
    <property type="match status" value="1"/>
</dbReference>
<dbReference type="PROSITE" id="PS50293">
    <property type="entry name" value="TPR_REGION"/>
    <property type="match status" value="1"/>
</dbReference>
<dbReference type="GO" id="GO:0043709">
    <property type="term" value="P:cell adhesion involved in single-species biofilm formation"/>
    <property type="evidence" value="ECO:0007669"/>
    <property type="project" value="TreeGrafter"/>
</dbReference>
<feature type="repeat" description="TPR" evidence="1">
    <location>
        <begin position="137"/>
        <end position="170"/>
    </location>
</feature>
<dbReference type="GO" id="GO:0052621">
    <property type="term" value="F:diguanylate cyclase activity"/>
    <property type="evidence" value="ECO:0007669"/>
    <property type="project" value="TreeGrafter"/>
</dbReference>
<evidence type="ECO:0000259" key="3">
    <source>
        <dbReference type="PROSITE" id="PS50887"/>
    </source>
</evidence>
<dbReference type="InterPro" id="IPR011990">
    <property type="entry name" value="TPR-like_helical_dom_sf"/>
</dbReference>
<dbReference type="PANTHER" id="PTHR45138">
    <property type="entry name" value="REGULATORY COMPONENTS OF SENSORY TRANSDUCTION SYSTEM"/>
    <property type="match status" value="1"/>
</dbReference>
<comment type="caution">
    <text evidence="4">The sequence shown here is derived from an EMBL/GenBank/DDBJ whole genome shotgun (WGS) entry which is preliminary data.</text>
</comment>
<dbReference type="FunFam" id="3.30.70.270:FF:000001">
    <property type="entry name" value="Diguanylate cyclase domain protein"/>
    <property type="match status" value="1"/>
</dbReference>
<dbReference type="GO" id="GO:0005886">
    <property type="term" value="C:plasma membrane"/>
    <property type="evidence" value="ECO:0007669"/>
    <property type="project" value="TreeGrafter"/>
</dbReference>
<protein>
    <submittedName>
        <fullName evidence="4">Diguanylate cyclase (GGDEF)-like protein</fullName>
    </submittedName>
</protein>
<dbReference type="GO" id="GO:1902201">
    <property type="term" value="P:negative regulation of bacterial-type flagellum-dependent cell motility"/>
    <property type="evidence" value="ECO:0007669"/>
    <property type="project" value="TreeGrafter"/>
</dbReference>
<feature type="domain" description="GGDEF" evidence="3">
    <location>
        <begin position="494"/>
        <end position="627"/>
    </location>
</feature>
<dbReference type="SMART" id="SM00028">
    <property type="entry name" value="TPR"/>
    <property type="match status" value="6"/>
</dbReference>
<dbReference type="InterPro" id="IPR043128">
    <property type="entry name" value="Rev_trsase/Diguanyl_cyclase"/>
</dbReference>
<proteinExistence type="predicted"/>
<gene>
    <name evidence="4" type="ORF">EV210_105123</name>
</gene>
<organism evidence="4 5">
    <name type="scientific">Anaerospora hongkongensis</name>
    <dbReference type="NCBI Taxonomy" id="244830"/>
    <lineage>
        <taxon>Bacteria</taxon>
        <taxon>Bacillati</taxon>
        <taxon>Bacillota</taxon>
        <taxon>Negativicutes</taxon>
        <taxon>Selenomonadales</taxon>
        <taxon>Sporomusaceae</taxon>
        <taxon>Anaerospora</taxon>
    </lineage>
</organism>
<keyword evidence="1" id="KW-0802">TPR repeat</keyword>
<keyword evidence="2" id="KW-0812">Transmembrane</keyword>
<dbReference type="PROSITE" id="PS50887">
    <property type="entry name" value="GGDEF"/>
    <property type="match status" value="1"/>
</dbReference>
<keyword evidence="5" id="KW-1185">Reference proteome</keyword>
<evidence type="ECO:0000313" key="4">
    <source>
        <dbReference type="EMBL" id="TCL37689.1"/>
    </source>
</evidence>
<dbReference type="Pfam" id="PF13424">
    <property type="entry name" value="TPR_12"/>
    <property type="match status" value="1"/>
</dbReference>
<sequence>MYVLVLKATKKRGKKIVVMKVLRWATANKVLIFVLLLLAGVSLTVAGASAGSEVHHRLAEVAKEAAENIYTRPEKAIELSNEAQRLAKDLDNQEALLSALLTAGLAHMRLGNALESREYLEQSREIARRIGSFKGEGDAENHLGTIYFEQSQFDRALQHYVKALELRKAIDDKVGMSKTINNMGRVHHKLGNYDKAIALFREALLVKPENDQSGRVNTLNNLGLVYRSQGDIPAAMAVFQEALQLAESISSVQGIAYSMLSLGDTYKMTGQLAIAERYTQDALAHYESIQYTHGVAYTLFRAGVIYAEMGDAAKALDYYERSERSAEQIKQKGLLRDIAWEKARLFEAAVDLPQALLYLHKYISLQEAILNSDLHQKILILQNQHELEAKAKEIELLQKGVTLKDAQLKNQWLLLAAVATFLAASMVVALFLYRQNKWRKNKEQELLAVTVSLEEANQRLSQLADTDFLTRLANRRRFNKDFVAACRQVAQGQGDLAVILVDVDFFKEYNDHHGHLQGDECLVRVAAVLQDTFPSEECLVARYGGEEFIVLVKGDCSQAQQYAEMARRQIEDINLPHMRSAFGRVTCSFGFACFDHRGMPQELISRADKALYEAKRSGRNKVVWFGFGSTA</sequence>
<name>A0A4R1PYB1_9FIRM</name>
<keyword evidence="2" id="KW-1133">Transmembrane helix</keyword>
<dbReference type="Gene3D" id="1.25.40.10">
    <property type="entry name" value="Tetratricopeptide repeat domain"/>
    <property type="match status" value="2"/>
</dbReference>
<dbReference type="Gene3D" id="3.30.70.270">
    <property type="match status" value="1"/>
</dbReference>
<evidence type="ECO:0000256" key="2">
    <source>
        <dbReference type="SAM" id="Phobius"/>
    </source>
</evidence>